<keyword evidence="4 5" id="KW-0472">Membrane</keyword>
<protein>
    <submittedName>
        <fullName evidence="6">Uncharacterized protein</fullName>
    </submittedName>
</protein>
<keyword evidence="5" id="KW-0812">Transmembrane</keyword>
<evidence type="ECO:0000313" key="6">
    <source>
        <dbReference type="EMBL" id="PVU92128.1"/>
    </source>
</evidence>
<dbReference type="AlphaFoldDB" id="A0A2T9YIF2"/>
<name>A0A2T9YIF2_9FUNG</name>
<dbReference type="Pfam" id="PF02238">
    <property type="entry name" value="COX7a"/>
    <property type="match status" value="1"/>
</dbReference>
<evidence type="ECO:0000256" key="3">
    <source>
        <dbReference type="ARBA" id="ARBA00023128"/>
    </source>
</evidence>
<evidence type="ECO:0000256" key="5">
    <source>
        <dbReference type="SAM" id="Phobius"/>
    </source>
</evidence>
<feature type="transmembrane region" description="Helical" evidence="5">
    <location>
        <begin position="29"/>
        <end position="51"/>
    </location>
</feature>
<keyword evidence="5" id="KW-1133">Transmembrane helix</keyword>
<evidence type="ECO:0000256" key="1">
    <source>
        <dbReference type="ARBA" id="ARBA00004273"/>
    </source>
</evidence>
<comment type="subcellular location">
    <subcellularLocation>
        <location evidence="1">Mitochondrion inner membrane</location>
    </subcellularLocation>
</comment>
<dbReference type="Proteomes" id="UP000245383">
    <property type="component" value="Unassembled WGS sequence"/>
</dbReference>
<keyword evidence="7" id="KW-1185">Reference proteome</keyword>
<dbReference type="EMBL" id="MBFR01000173">
    <property type="protein sequence ID" value="PVU92128.1"/>
    <property type="molecule type" value="Genomic_DNA"/>
</dbReference>
<organism evidence="6 7">
    <name type="scientific">Smittium simulii</name>
    <dbReference type="NCBI Taxonomy" id="133385"/>
    <lineage>
        <taxon>Eukaryota</taxon>
        <taxon>Fungi</taxon>
        <taxon>Fungi incertae sedis</taxon>
        <taxon>Zoopagomycota</taxon>
        <taxon>Kickxellomycotina</taxon>
        <taxon>Harpellomycetes</taxon>
        <taxon>Harpellales</taxon>
        <taxon>Legeriomycetaceae</taxon>
        <taxon>Smittium</taxon>
    </lineage>
</organism>
<proteinExistence type="predicted"/>
<evidence type="ECO:0000313" key="7">
    <source>
        <dbReference type="Proteomes" id="UP000245383"/>
    </source>
</evidence>
<keyword evidence="3" id="KW-0496">Mitochondrion</keyword>
<dbReference type="GO" id="GO:0005743">
    <property type="term" value="C:mitochondrial inner membrane"/>
    <property type="evidence" value="ECO:0007669"/>
    <property type="project" value="UniProtKB-SubCell"/>
</dbReference>
<accession>A0A2T9YIF2</accession>
<comment type="caution">
    <text evidence="6">The sequence shown here is derived from an EMBL/GenBank/DDBJ whole genome shotgun (WGS) entry which is preliminary data.</text>
</comment>
<evidence type="ECO:0000256" key="2">
    <source>
        <dbReference type="ARBA" id="ARBA00022792"/>
    </source>
</evidence>
<keyword evidence="2" id="KW-0999">Mitochondrion inner membrane</keyword>
<evidence type="ECO:0000256" key="4">
    <source>
        <dbReference type="ARBA" id="ARBA00023136"/>
    </source>
</evidence>
<reference evidence="6 7" key="1">
    <citation type="journal article" date="2018" name="MBio">
        <title>Comparative Genomics Reveals the Core Gene Toolbox for the Fungus-Insect Symbiosis.</title>
        <authorList>
            <person name="Wang Y."/>
            <person name="Stata M."/>
            <person name="Wang W."/>
            <person name="Stajich J.E."/>
            <person name="White M.M."/>
            <person name="Moncalvo J.M."/>
        </authorList>
    </citation>
    <scope>NUCLEOTIDE SEQUENCE [LARGE SCALE GENOMIC DNA]</scope>
    <source>
        <strain evidence="6 7">SWE-8-4</strain>
    </source>
</reference>
<dbReference type="InterPro" id="IPR039297">
    <property type="entry name" value="COX7a"/>
</dbReference>
<gene>
    <name evidence="6" type="ORF">BB561_004016</name>
</gene>
<dbReference type="OrthoDB" id="5511599at2759"/>
<sequence>MNILEKQRFYQKPGPPIYLRTPIGRVATYTTYALIAVGMTSSVYGIMSLIISGKRN</sequence>